<dbReference type="Proteomes" id="UP000277236">
    <property type="component" value="Unassembled WGS sequence"/>
</dbReference>
<evidence type="ECO:0000313" key="8">
    <source>
        <dbReference type="EMBL" id="RMQ44554.1"/>
    </source>
</evidence>
<evidence type="ECO:0000256" key="1">
    <source>
        <dbReference type="ARBA" id="ARBA00004418"/>
    </source>
</evidence>
<name>A0A3M4LTS2_PSECI</name>
<dbReference type="SUPFAM" id="SSF49584">
    <property type="entry name" value="Periplasmic chaperone C-domain"/>
    <property type="match status" value="1"/>
</dbReference>
<dbReference type="InterPro" id="IPR016148">
    <property type="entry name" value="Pili_assmbl_chaperone_C"/>
</dbReference>
<evidence type="ECO:0000259" key="6">
    <source>
        <dbReference type="Pfam" id="PF00345"/>
    </source>
</evidence>
<dbReference type="PANTHER" id="PTHR30251">
    <property type="entry name" value="PILUS ASSEMBLY CHAPERONE"/>
    <property type="match status" value="1"/>
</dbReference>
<evidence type="ECO:0000256" key="2">
    <source>
        <dbReference type="ARBA" id="ARBA00007399"/>
    </source>
</evidence>
<comment type="caution">
    <text evidence="8">The sequence shown here is derived from an EMBL/GenBank/DDBJ whole genome shotgun (WGS) entry which is preliminary data.</text>
</comment>
<dbReference type="Pfam" id="PF02753">
    <property type="entry name" value="PapD_C"/>
    <property type="match status" value="1"/>
</dbReference>
<dbReference type="PANTHER" id="PTHR30251:SF2">
    <property type="entry name" value="FIMBRIAL CHAPERONE YADV-RELATED"/>
    <property type="match status" value="1"/>
</dbReference>
<dbReference type="AlphaFoldDB" id="A0A3M4LTS2"/>
<comment type="similarity">
    <text evidence="2">Belongs to the periplasmic pilus chaperone family.</text>
</comment>
<sequence length="266" mass="29125">MKRQGEPLLALPHVELKANAFMSFTYLRSAALLAVGLWMSVAEAGIVLNTTRVIYQGGDKEASFGVHNSGGGEILLQSWLEAPVTEDKTVARLPFVVTPTLARMAGGSRQLLRLIYAGSGLPKDRESVLWLNVQEIPQTAAENTLQIAIRQRIKVFFRPEGLKADPTAAPEMLRWRLLSNDVLQVENPGPYHVSMLKLATRQGKRELASLDSQMLAPGQSLRLSLSNRSGNAPVNLSFISINDFGGQVPYHATLKGEQITLASKNR</sequence>
<reference evidence="8 9" key="1">
    <citation type="submission" date="2018-08" db="EMBL/GenBank/DDBJ databases">
        <title>Recombination of ecologically and evolutionarily significant loci maintains genetic cohesion in the Pseudomonas syringae species complex.</title>
        <authorList>
            <person name="Dillon M."/>
            <person name="Thakur S."/>
            <person name="Almeida R.N.D."/>
            <person name="Weir B.S."/>
            <person name="Guttman D.S."/>
        </authorList>
    </citation>
    <scope>NUCLEOTIDE SEQUENCE [LARGE SCALE GENOMIC DNA]</scope>
    <source>
        <strain evidence="8 9">ICMP 3353</strain>
    </source>
</reference>
<gene>
    <name evidence="8" type="ORF">ALQ04_01759</name>
</gene>
<dbReference type="GO" id="GO:0030288">
    <property type="term" value="C:outer membrane-bounded periplasmic space"/>
    <property type="evidence" value="ECO:0007669"/>
    <property type="project" value="InterPro"/>
</dbReference>
<dbReference type="EMBL" id="RBRE01000059">
    <property type="protein sequence ID" value="RMQ44554.1"/>
    <property type="molecule type" value="Genomic_DNA"/>
</dbReference>
<dbReference type="Pfam" id="PF00345">
    <property type="entry name" value="PapD_N"/>
    <property type="match status" value="1"/>
</dbReference>
<feature type="domain" description="Pili assembly chaperone C-terminal" evidence="7">
    <location>
        <begin position="185"/>
        <end position="248"/>
    </location>
</feature>
<dbReference type="InterPro" id="IPR001829">
    <property type="entry name" value="Pili_assmbl_chaperone_bac"/>
</dbReference>
<evidence type="ECO:0000256" key="3">
    <source>
        <dbReference type="ARBA" id="ARBA00022729"/>
    </source>
</evidence>
<dbReference type="InterPro" id="IPR050643">
    <property type="entry name" value="Periplasmic_pilus_chap"/>
</dbReference>
<proteinExistence type="inferred from homology"/>
<dbReference type="InterPro" id="IPR016147">
    <property type="entry name" value="Pili_assmbl_chaperone_N"/>
</dbReference>
<organism evidence="8 9">
    <name type="scientific">Pseudomonas cichorii</name>
    <dbReference type="NCBI Taxonomy" id="36746"/>
    <lineage>
        <taxon>Bacteria</taxon>
        <taxon>Pseudomonadati</taxon>
        <taxon>Pseudomonadota</taxon>
        <taxon>Gammaproteobacteria</taxon>
        <taxon>Pseudomonadales</taxon>
        <taxon>Pseudomonadaceae</taxon>
        <taxon>Pseudomonas</taxon>
    </lineage>
</organism>
<dbReference type="PRINTS" id="PR00969">
    <property type="entry name" value="CHAPERONPILI"/>
</dbReference>
<evidence type="ECO:0000256" key="4">
    <source>
        <dbReference type="ARBA" id="ARBA00022764"/>
    </source>
</evidence>
<comment type="subcellular location">
    <subcellularLocation>
        <location evidence="1">Periplasm</location>
    </subcellularLocation>
</comment>
<dbReference type="InterPro" id="IPR008962">
    <property type="entry name" value="PapD-like_sf"/>
</dbReference>
<accession>A0A3M4LTS2</accession>
<dbReference type="Gene3D" id="2.60.40.10">
    <property type="entry name" value="Immunoglobulins"/>
    <property type="match status" value="2"/>
</dbReference>
<evidence type="ECO:0000256" key="5">
    <source>
        <dbReference type="ARBA" id="ARBA00023186"/>
    </source>
</evidence>
<feature type="domain" description="Pili assembly chaperone N-terminal" evidence="6">
    <location>
        <begin position="45"/>
        <end position="163"/>
    </location>
</feature>
<dbReference type="InterPro" id="IPR036316">
    <property type="entry name" value="Pili_assmbl_chap_C_dom_sf"/>
</dbReference>
<dbReference type="GO" id="GO:0071555">
    <property type="term" value="P:cell wall organization"/>
    <property type="evidence" value="ECO:0007669"/>
    <property type="project" value="InterPro"/>
</dbReference>
<keyword evidence="4" id="KW-0574">Periplasm</keyword>
<protein>
    <submittedName>
        <fullName evidence="8">Pili assembly chaperone: pili assembly chaperone</fullName>
    </submittedName>
</protein>
<keyword evidence="3" id="KW-0732">Signal</keyword>
<keyword evidence="5" id="KW-0143">Chaperone</keyword>
<dbReference type="SUPFAM" id="SSF49354">
    <property type="entry name" value="PapD-like"/>
    <property type="match status" value="1"/>
</dbReference>
<evidence type="ECO:0000259" key="7">
    <source>
        <dbReference type="Pfam" id="PF02753"/>
    </source>
</evidence>
<dbReference type="InterPro" id="IPR013783">
    <property type="entry name" value="Ig-like_fold"/>
</dbReference>
<evidence type="ECO:0000313" key="9">
    <source>
        <dbReference type="Proteomes" id="UP000277236"/>
    </source>
</evidence>